<dbReference type="SUPFAM" id="SSF51306">
    <property type="entry name" value="LexA/Signal peptidase"/>
    <property type="match status" value="1"/>
</dbReference>
<organism evidence="6 7">
    <name type="scientific">Thiohalorhabdus denitrificans</name>
    <dbReference type="NCBI Taxonomy" id="381306"/>
    <lineage>
        <taxon>Bacteria</taxon>
        <taxon>Pseudomonadati</taxon>
        <taxon>Pseudomonadota</taxon>
        <taxon>Gammaproteobacteria</taxon>
        <taxon>Thiohalorhabdales</taxon>
        <taxon>Thiohalorhabdaceae</taxon>
        <taxon>Thiohalorhabdus</taxon>
    </lineage>
</organism>
<dbReference type="CDD" id="cd06529">
    <property type="entry name" value="S24_LexA-like"/>
    <property type="match status" value="1"/>
</dbReference>
<dbReference type="Gene3D" id="1.10.260.40">
    <property type="entry name" value="lambda repressor-like DNA-binding domains"/>
    <property type="match status" value="1"/>
</dbReference>
<dbReference type="EMBL" id="FMUN01000002">
    <property type="protein sequence ID" value="SCY00050.1"/>
    <property type="molecule type" value="Genomic_DNA"/>
</dbReference>
<dbReference type="GO" id="GO:0003677">
    <property type="term" value="F:DNA binding"/>
    <property type="evidence" value="ECO:0007669"/>
    <property type="project" value="UniProtKB-KW"/>
</dbReference>
<dbReference type="InterPro" id="IPR001387">
    <property type="entry name" value="Cro/C1-type_HTH"/>
</dbReference>
<feature type="region of interest" description="Disordered" evidence="4">
    <location>
        <begin position="1"/>
        <end position="20"/>
    </location>
</feature>
<dbReference type="InterPro" id="IPR039418">
    <property type="entry name" value="LexA-like"/>
</dbReference>
<dbReference type="PROSITE" id="PS50943">
    <property type="entry name" value="HTH_CROC1"/>
    <property type="match status" value="1"/>
</dbReference>
<keyword evidence="7" id="KW-1185">Reference proteome</keyword>
<gene>
    <name evidence="6" type="ORF">SAMN05661077_0998</name>
</gene>
<dbReference type="Pfam" id="PF01381">
    <property type="entry name" value="HTH_3"/>
    <property type="match status" value="1"/>
</dbReference>
<dbReference type="OrthoDB" id="5959816at2"/>
<evidence type="ECO:0000259" key="5">
    <source>
        <dbReference type="PROSITE" id="PS50943"/>
    </source>
</evidence>
<dbReference type="AlphaFoldDB" id="A0A1G5CCK6"/>
<dbReference type="PANTHER" id="PTHR40661">
    <property type="match status" value="1"/>
</dbReference>
<dbReference type="Gene3D" id="2.10.109.10">
    <property type="entry name" value="Umud Fragment, subunit A"/>
    <property type="match status" value="1"/>
</dbReference>
<dbReference type="InterPro" id="IPR010982">
    <property type="entry name" value="Lambda_DNA-bd_dom_sf"/>
</dbReference>
<name>A0A1G5CCK6_9GAMM</name>
<evidence type="ECO:0000256" key="4">
    <source>
        <dbReference type="SAM" id="MobiDB-lite"/>
    </source>
</evidence>
<dbReference type="RefSeq" id="WP_082433023.1">
    <property type="nucleotide sequence ID" value="NZ_FMUN01000002.1"/>
</dbReference>
<evidence type="ECO:0000313" key="7">
    <source>
        <dbReference type="Proteomes" id="UP000183104"/>
    </source>
</evidence>
<dbReference type="Proteomes" id="UP000183104">
    <property type="component" value="Unassembled WGS sequence"/>
</dbReference>
<keyword evidence="3" id="KW-0804">Transcription</keyword>
<dbReference type="STRING" id="381306.AN478_10190"/>
<dbReference type="SMART" id="SM00530">
    <property type="entry name" value="HTH_XRE"/>
    <property type="match status" value="1"/>
</dbReference>
<dbReference type="SUPFAM" id="SSF47413">
    <property type="entry name" value="lambda repressor-like DNA-binding domains"/>
    <property type="match status" value="1"/>
</dbReference>
<keyword evidence="2" id="KW-0238">DNA-binding</keyword>
<dbReference type="PANTHER" id="PTHR40661:SF3">
    <property type="entry name" value="FELS-1 PROPHAGE TRANSCRIPTIONAL REGULATOR"/>
    <property type="match status" value="1"/>
</dbReference>
<evidence type="ECO:0000256" key="1">
    <source>
        <dbReference type="ARBA" id="ARBA00023015"/>
    </source>
</evidence>
<accession>A0A1G5CCK6</accession>
<reference evidence="7" key="1">
    <citation type="submission" date="2016-10" db="EMBL/GenBank/DDBJ databases">
        <authorList>
            <person name="Varghese N."/>
        </authorList>
    </citation>
    <scope>NUCLEOTIDE SEQUENCE [LARGE SCALE GENOMIC DNA]</scope>
    <source>
        <strain evidence="7">HL 19</strain>
    </source>
</reference>
<feature type="domain" description="HTH cro/C1-type" evidence="5">
    <location>
        <begin position="37"/>
        <end position="77"/>
    </location>
</feature>
<keyword evidence="1" id="KW-0805">Transcription regulation</keyword>
<evidence type="ECO:0000256" key="2">
    <source>
        <dbReference type="ARBA" id="ARBA00023125"/>
    </source>
</evidence>
<evidence type="ECO:0000256" key="3">
    <source>
        <dbReference type="ARBA" id="ARBA00023163"/>
    </source>
</evidence>
<proteinExistence type="predicted"/>
<protein>
    <submittedName>
        <fullName evidence="6">Phage repressor protein C, contains Cro/C1-type HTH and peptisase s24 domains</fullName>
    </submittedName>
</protein>
<sequence>MSPPAPETPQDPTHAPLSGLGERIAALADRVGGKRRLAAKAGVRESQLFRYIRGDNIPSLATAAALADAGDVSLEWLAYGTPRSGGPGPGGIRDGNGAYTSESEWVAPSRFGDGIAPLRFQRTWLESQHLDPESLLLAESPDDAMAPTLQPRDLVLADARATRVETAGLYLFLLEGIAVPRRAVPLPDGALRVGCDNPVYPELTMPREDRSGLRVLGRIAWAGRRY</sequence>
<dbReference type="InterPro" id="IPR036286">
    <property type="entry name" value="LexA/Signal_pep-like_sf"/>
</dbReference>
<evidence type="ECO:0000313" key="6">
    <source>
        <dbReference type="EMBL" id="SCY00050.1"/>
    </source>
</evidence>